<dbReference type="Gene3D" id="3.40.50.80">
    <property type="entry name" value="Nucleotide-binding domain of ferredoxin-NADP reductase (FNR) module"/>
    <property type="match status" value="1"/>
</dbReference>
<keyword evidence="13" id="KW-1133">Transmembrane helix</keyword>
<evidence type="ECO:0000256" key="3">
    <source>
        <dbReference type="ARBA" id="ARBA00004496"/>
    </source>
</evidence>
<dbReference type="Pfam" id="PF03810">
    <property type="entry name" value="IBN_N"/>
    <property type="match status" value="1"/>
</dbReference>
<dbReference type="CDD" id="cd06183">
    <property type="entry name" value="cyt_b5_reduct_like"/>
    <property type="match status" value="1"/>
</dbReference>
<evidence type="ECO:0000259" key="15">
    <source>
        <dbReference type="PROSITE" id="PS51384"/>
    </source>
</evidence>
<reference evidence="16 17" key="1">
    <citation type="submission" date="2015-01" db="EMBL/GenBank/DDBJ databases">
        <title>Evolution of Trichinella species and genotypes.</title>
        <authorList>
            <person name="Korhonen P.K."/>
            <person name="Edoardo P."/>
            <person name="Giuseppe L.R."/>
            <person name="Gasser R.B."/>
        </authorList>
    </citation>
    <scope>NUCLEOTIDE SEQUENCE [LARGE SCALE GENOMIC DNA]</scope>
    <source>
        <strain evidence="16">ISS37</strain>
    </source>
</reference>
<evidence type="ECO:0000256" key="9">
    <source>
        <dbReference type="ARBA" id="ARBA00022927"/>
    </source>
</evidence>
<evidence type="ECO:0000256" key="1">
    <source>
        <dbReference type="ARBA" id="ARBA00001974"/>
    </source>
</evidence>
<dbReference type="InterPro" id="IPR058669">
    <property type="entry name" value="TPR_IPO7/11-like"/>
</dbReference>
<evidence type="ECO:0000256" key="7">
    <source>
        <dbReference type="ARBA" id="ARBA00022630"/>
    </source>
</evidence>
<dbReference type="Proteomes" id="UP000054630">
    <property type="component" value="Unassembled WGS sequence"/>
</dbReference>
<comment type="subcellular location">
    <subcellularLocation>
        <location evidence="3">Cytoplasm</location>
    </subcellularLocation>
    <subcellularLocation>
        <location evidence="2">Nucleus</location>
    </subcellularLocation>
</comment>
<evidence type="ECO:0000256" key="8">
    <source>
        <dbReference type="ARBA" id="ARBA00022827"/>
    </source>
</evidence>
<dbReference type="InterPro" id="IPR017927">
    <property type="entry name" value="FAD-bd_FR_type"/>
</dbReference>
<name>A0A0V0SKZ7_9BILA</name>
<dbReference type="GO" id="GO:0005829">
    <property type="term" value="C:cytosol"/>
    <property type="evidence" value="ECO:0007669"/>
    <property type="project" value="TreeGrafter"/>
</dbReference>
<keyword evidence="8" id="KW-0274">FAD</keyword>
<dbReference type="SMART" id="SM00913">
    <property type="entry name" value="IBN_N"/>
    <property type="match status" value="1"/>
</dbReference>
<feature type="region of interest" description="Disordered" evidence="12">
    <location>
        <begin position="887"/>
        <end position="947"/>
    </location>
</feature>
<feature type="domain" description="Importin N-terminal" evidence="14">
    <location>
        <begin position="22"/>
        <end position="105"/>
    </location>
</feature>
<dbReference type="Pfam" id="PF25758">
    <property type="entry name" value="TPR_IPO11"/>
    <property type="match status" value="1"/>
</dbReference>
<evidence type="ECO:0000256" key="5">
    <source>
        <dbReference type="ARBA" id="ARBA00022448"/>
    </source>
</evidence>
<organism evidence="16 17">
    <name type="scientific">Trichinella nelsoni</name>
    <dbReference type="NCBI Taxonomy" id="6336"/>
    <lineage>
        <taxon>Eukaryota</taxon>
        <taxon>Metazoa</taxon>
        <taxon>Ecdysozoa</taxon>
        <taxon>Nematoda</taxon>
        <taxon>Enoplea</taxon>
        <taxon>Dorylaimia</taxon>
        <taxon>Trichinellida</taxon>
        <taxon>Trichinellidae</taxon>
        <taxon>Trichinella</taxon>
    </lineage>
</organism>
<feature type="region of interest" description="Disordered" evidence="12">
    <location>
        <begin position="1008"/>
        <end position="1030"/>
    </location>
</feature>
<dbReference type="Gene3D" id="1.25.10.10">
    <property type="entry name" value="Leucine-rich Repeat Variant"/>
    <property type="match status" value="1"/>
</dbReference>
<dbReference type="GO" id="GO:0016491">
    <property type="term" value="F:oxidoreductase activity"/>
    <property type="evidence" value="ECO:0007669"/>
    <property type="project" value="UniProtKB-KW"/>
</dbReference>
<keyword evidence="5" id="KW-0813">Transport</keyword>
<dbReference type="PRINTS" id="PR00406">
    <property type="entry name" value="CYTB5RDTASE"/>
</dbReference>
<feature type="compositionally biased region" description="Basic and acidic residues" evidence="12">
    <location>
        <begin position="915"/>
        <end position="934"/>
    </location>
</feature>
<dbReference type="PROSITE" id="PS51384">
    <property type="entry name" value="FAD_FR"/>
    <property type="match status" value="1"/>
</dbReference>
<feature type="compositionally biased region" description="Basic residues" evidence="12">
    <location>
        <begin position="1011"/>
        <end position="1024"/>
    </location>
</feature>
<dbReference type="InterPro" id="IPR017938">
    <property type="entry name" value="Riboflavin_synthase-like_b-brl"/>
</dbReference>
<dbReference type="InterPro" id="IPR001433">
    <property type="entry name" value="OxRdtase_FAD/NAD-bd"/>
</dbReference>
<keyword evidence="7" id="KW-0285">Flavoprotein</keyword>
<dbReference type="InterPro" id="IPR008333">
    <property type="entry name" value="Cbr1-like_FAD-bd_dom"/>
</dbReference>
<dbReference type="SUPFAM" id="SSF48371">
    <property type="entry name" value="ARM repeat"/>
    <property type="match status" value="1"/>
</dbReference>
<keyword evidence="6" id="KW-0963">Cytoplasm</keyword>
<sequence length="1382" mass="158500">MELNKIIMALKATLDPKGRHQAEEYLEGIKKIVGFTPLLLQILLTDDVEQPVRQAASIYFKNMVMTYWDESPSEVVHGSTTGLMFTIHEQDRHIIRQNIIEAIVKSVEVIRAQLAVSVRTILKTDFPGRWPDIIGKLMELLNESDAEKWLGSLTVLYQLVKNYEYSRNINRQPIADVMVKVLPQLHLRMCHLIDNSSQESVHLQKMILKIYHALVLYHLHTDILSESHFLEWIIVVIRVLEIPVPPESLAVDPEDRPQLVWWKCKKWSARILSRIYDRFHEDKNSDPGFLALRRVFFKHCLMQTIQSMLKVLNCYRQNEYISPQVLYLALEYLTTGVRETNGWKAVKAHVMDIIQTVIFPLLCFSNEDDELWHTDPQEYIRSKLDLFDEFLKPSSAGIRFLHSVMKRKNYLGELVKMVNHVLSTPDVAPQHVDGAFNFFGVLSTKLTKKAYLPFVCEMLKTQVIPRFSDPHGFLRARASYVIYMYSDCNFDDKDLIEKMMIGVIMLILNDPELPVKVDAALAFQSILRFDEEEDLSYITPYVRPLALALLNLLKETECDDISNVLNRLVQHFSTEIVPVAVEIAQNLVNIFTSLVHPTLDDDESDSHDNRCMTAMGVINTLEALIDATEDYPDVSIHLEPVLMLVIEMVISQKMIDYYEEVISLTYSLTAVNISPRMWMMFHLMYELFSGDGIDYFSDMISVFYNYVTVGSSEFLNDGGQRLMALYNVCSTALTYETDVGDNLAVKLMEIIILQFRGKVETFLCPAIELVAKRLEVGKRTSDFLIVCLDLFFACLLHSPQLTIEITQRLYVNEQKETLLHYFLANWFSDMNIFISLHDRKMCLIGLCSLIQLNQRPPVVAELGSRILPSCITTLKALSRLYDNKLKKQNEESSDEEEETEDDSSSESLVSDQESGEAHEDVNMFVEKEEDKSDSGNEDEYSDDTDYDEDLEEFSTVVDRNDTGFDEIVIFKETMCNVQVHDPQWYSSLVSNMSAEELAQLRDVFETAERRRVAKKQPRQKRPEKRRQVDNRKTSEKAAICITVFVVLLAIELSKKRFFGTIRNVLCHFLTSNCTTMLNDNWITTAALLAGVGLASAAVYYYAFIKRKPKKLLEDPSVNYSIVLASKEKVNHDTRMFRFSLHSADQVLGLGVGQHVHLSAKINGQLVVRPYTPVSDIDERGSIYFKDTHPLFPEGGKMTQYLDNLKIGDSINIRGPGGLLTYNGRGRFAIKSSKKADPVQKKYKKVAMLAGGSGITPMYQLIKASLADSYDKLEMHLIYANKSWSFEQLSLQSEQDILLFEELLNLEMKHPTRFRVWFTIDARKGKVWTYSIGFINSEIIKEIFPQPSADLLVLMCGPDAMIETACQPNLDKLGYARDNRFKY</sequence>
<evidence type="ECO:0000256" key="13">
    <source>
        <dbReference type="SAM" id="Phobius"/>
    </source>
</evidence>
<dbReference type="InterPro" id="IPR011989">
    <property type="entry name" value="ARM-like"/>
</dbReference>
<dbReference type="InterPro" id="IPR039261">
    <property type="entry name" value="FNR_nucleotide-bd"/>
</dbReference>
<evidence type="ECO:0000256" key="12">
    <source>
        <dbReference type="SAM" id="MobiDB-lite"/>
    </source>
</evidence>
<dbReference type="EMBL" id="JYDL01000003">
    <property type="protein sequence ID" value="KRX27350.1"/>
    <property type="molecule type" value="Genomic_DNA"/>
</dbReference>
<evidence type="ECO:0000256" key="4">
    <source>
        <dbReference type="ARBA" id="ARBA00007991"/>
    </source>
</evidence>
<dbReference type="SUPFAM" id="SSF63380">
    <property type="entry name" value="Riboflavin synthase domain-like"/>
    <property type="match status" value="1"/>
</dbReference>
<dbReference type="GO" id="GO:0005635">
    <property type="term" value="C:nuclear envelope"/>
    <property type="evidence" value="ECO:0007669"/>
    <property type="project" value="TreeGrafter"/>
</dbReference>
<dbReference type="OrthoDB" id="760868at2759"/>
<feature type="compositionally biased region" description="Acidic residues" evidence="12">
    <location>
        <begin position="891"/>
        <end position="904"/>
    </location>
</feature>
<gene>
    <name evidence="16" type="primary">IPO7</name>
    <name evidence="16" type="ORF">T07_1024</name>
</gene>
<keyword evidence="11" id="KW-0539">Nucleus</keyword>
<feature type="domain" description="FAD-binding FR-type" evidence="15">
    <location>
        <begin position="1116"/>
        <end position="1222"/>
    </location>
</feature>
<dbReference type="FunFam" id="2.40.30.10:FF:000021">
    <property type="entry name" value="NADH-cytochrome b5 reductase"/>
    <property type="match status" value="1"/>
</dbReference>
<evidence type="ECO:0000256" key="10">
    <source>
        <dbReference type="ARBA" id="ARBA00023002"/>
    </source>
</evidence>
<evidence type="ECO:0000256" key="6">
    <source>
        <dbReference type="ARBA" id="ARBA00022490"/>
    </source>
</evidence>
<comment type="caution">
    <text evidence="16">The sequence shown here is derived from an EMBL/GenBank/DDBJ whole genome shotgun (WGS) entry which is preliminary data.</text>
</comment>
<dbReference type="PROSITE" id="PS50166">
    <property type="entry name" value="IMPORTIN_B_NT"/>
    <property type="match status" value="1"/>
</dbReference>
<dbReference type="PANTHER" id="PTHR10997">
    <property type="entry name" value="IMPORTIN-7, 8, 11"/>
    <property type="match status" value="1"/>
</dbReference>
<comment type="cofactor">
    <cofactor evidence="1">
        <name>FAD</name>
        <dbReference type="ChEBI" id="CHEBI:57692"/>
    </cofactor>
</comment>
<keyword evidence="13" id="KW-0812">Transmembrane</keyword>
<dbReference type="InterPro" id="IPR016024">
    <property type="entry name" value="ARM-type_fold"/>
</dbReference>
<evidence type="ECO:0000256" key="11">
    <source>
        <dbReference type="ARBA" id="ARBA00023242"/>
    </source>
</evidence>
<keyword evidence="17" id="KW-1185">Reference proteome</keyword>
<dbReference type="Gene3D" id="2.40.30.10">
    <property type="entry name" value="Translation factors"/>
    <property type="match status" value="1"/>
</dbReference>
<dbReference type="GO" id="GO:0006606">
    <property type="term" value="P:protein import into nucleus"/>
    <property type="evidence" value="ECO:0007669"/>
    <property type="project" value="TreeGrafter"/>
</dbReference>
<keyword evidence="9" id="KW-0653">Protein transport</keyword>
<protein>
    <submittedName>
        <fullName evidence="16">Importin-7</fullName>
    </submittedName>
</protein>
<dbReference type="SUPFAM" id="SSF52343">
    <property type="entry name" value="Ferredoxin reductase-like, C-terminal NADP-linked domain"/>
    <property type="match status" value="1"/>
</dbReference>
<dbReference type="GO" id="GO:0031267">
    <property type="term" value="F:small GTPase binding"/>
    <property type="evidence" value="ECO:0007669"/>
    <property type="project" value="InterPro"/>
</dbReference>
<evidence type="ECO:0000313" key="17">
    <source>
        <dbReference type="Proteomes" id="UP000054630"/>
    </source>
</evidence>
<evidence type="ECO:0000259" key="14">
    <source>
        <dbReference type="PROSITE" id="PS50166"/>
    </source>
</evidence>
<feature type="compositionally biased region" description="Acidic residues" evidence="12">
    <location>
        <begin position="935"/>
        <end position="947"/>
    </location>
</feature>
<keyword evidence="10" id="KW-0560">Oxidoreductase</keyword>
<feature type="transmembrane region" description="Helical" evidence="13">
    <location>
        <begin position="1081"/>
        <end position="1102"/>
    </location>
</feature>
<evidence type="ECO:0000256" key="2">
    <source>
        <dbReference type="ARBA" id="ARBA00004123"/>
    </source>
</evidence>
<keyword evidence="13" id="KW-0472">Membrane</keyword>
<dbReference type="PANTHER" id="PTHR10997:SF18">
    <property type="entry name" value="D-IMPORTIN 7_RANBP7"/>
    <property type="match status" value="1"/>
</dbReference>
<accession>A0A0V0SKZ7</accession>
<comment type="similarity">
    <text evidence="4">Belongs to the importin beta family.</text>
</comment>
<dbReference type="Pfam" id="PF00175">
    <property type="entry name" value="NAD_binding_1"/>
    <property type="match status" value="1"/>
</dbReference>
<evidence type="ECO:0000313" key="16">
    <source>
        <dbReference type="EMBL" id="KRX27350.1"/>
    </source>
</evidence>
<dbReference type="InterPro" id="IPR001494">
    <property type="entry name" value="Importin-beta_N"/>
</dbReference>
<proteinExistence type="inferred from homology"/>
<dbReference type="Pfam" id="PF00970">
    <property type="entry name" value="FAD_binding_6"/>
    <property type="match status" value="1"/>
</dbReference>